<gene>
    <name evidence="2" type="ORF">IFM89_034606</name>
</gene>
<dbReference type="Proteomes" id="UP000631114">
    <property type="component" value="Unassembled WGS sequence"/>
</dbReference>
<protein>
    <submittedName>
        <fullName evidence="2">Uncharacterized protein</fullName>
    </submittedName>
</protein>
<evidence type="ECO:0000313" key="2">
    <source>
        <dbReference type="EMBL" id="KAF9603273.1"/>
    </source>
</evidence>
<name>A0A835HS67_9MAGN</name>
<keyword evidence="1" id="KW-0472">Membrane</keyword>
<evidence type="ECO:0000256" key="1">
    <source>
        <dbReference type="SAM" id="Phobius"/>
    </source>
</evidence>
<evidence type="ECO:0000313" key="3">
    <source>
        <dbReference type="Proteomes" id="UP000631114"/>
    </source>
</evidence>
<dbReference type="EMBL" id="JADFTS010000006">
    <property type="protein sequence ID" value="KAF9603273.1"/>
    <property type="molecule type" value="Genomic_DNA"/>
</dbReference>
<keyword evidence="1" id="KW-0812">Transmembrane</keyword>
<sequence>MPVGDVRFEEQVFALQIWRPSGRAHGLVRLSAWVEYRNLLVGRCCVTGFPIEESRPLNLDKCVSRGYSCAVPSAPPFEEEEELLELGNDVVQLLPPLSVIDGKDPVPPDGSNALRSLLIGFLGGVVAVATVLVGNANG</sequence>
<keyword evidence="3" id="KW-1185">Reference proteome</keyword>
<dbReference type="OrthoDB" id="884464at2759"/>
<comment type="caution">
    <text evidence="2">The sequence shown here is derived from an EMBL/GenBank/DDBJ whole genome shotgun (WGS) entry which is preliminary data.</text>
</comment>
<feature type="transmembrane region" description="Helical" evidence="1">
    <location>
        <begin position="117"/>
        <end position="136"/>
    </location>
</feature>
<dbReference type="AlphaFoldDB" id="A0A835HS67"/>
<keyword evidence="1" id="KW-1133">Transmembrane helix</keyword>
<organism evidence="2 3">
    <name type="scientific">Coptis chinensis</name>
    <dbReference type="NCBI Taxonomy" id="261450"/>
    <lineage>
        <taxon>Eukaryota</taxon>
        <taxon>Viridiplantae</taxon>
        <taxon>Streptophyta</taxon>
        <taxon>Embryophyta</taxon>
        <taxon>Tracheophyta</taxon>
        <taxon>Spermatophyta</taxon>
        <taxon>Magnoliopsida</taxon>
        <taxon>Ranunculales</taxon>
        <taxon>Ranunculaceae</taxon>
        <taxon>Coptidoideae</taxon>
        <taxon>Coptis</taxon>
    </lineage>
</organism>
<accession>A0A835HS67</accession>
<proteinExistence type="predicted"/>
<reference evidence="2 3" key="1">
    <citation type="submission" date="2020-10" db="EMBL/GenBank/DDBJ databases">
        <title>The Coptis chinensis genome and diversification of protoberbering-type alkaloids.</title>
        <authorList>
            <person name="Wang B."/>
            <person name="Shu S."/>
            <person name="Song C."/>
            <person name="Liu Y."/>
        </authorList>
    </citation>
    <scope>NUCLEOTIDE SEQUENCE [LARGE SCALE GENOMIC DNA]</scope>
    <source>
        <strain evidence="2">HL-2020</strain>
        <tissue evidence="2">Leaf</tissue>
    </source>
</reference>